<dbReference type="GO" id="GO:0008270">
    <property type="term" value="F:zinc ion binding"/>
    <property type="evidence" value="ECO:0007669"/>
    <property type="project" value="InterPro"/>
</dbReference>
<organism evidence="1 2">
    <name type="scientific">Cohnella endophytica</name>
    <dbReference type="NCBI Taxonomy" id="2419778"/>
    <lineage>
        <taxon>Bacteria</taxon>
        <taxon>Bacillati</taxon>
        <taxon>Bacillota</taxon>
        <taxon>Bacilli</taxon>
        <taxon>Bacillales</taxon>
        <taxon>Paenibacillaceae</taxon>
        <taxon>Cohnella</taxon>
    </lineage>
</organism>
<dbReference type="Proteomes" id="UP000282076">
    <property type="component" value="Unassembled WGS sequence"/>
</dbReference>
<name>A0A494X4A1_9BACL</name>
<dbReference type="GO" id="GO:0003677">
    <property type="term" value="F:DNA binding"/>
    <property type="evidence" value="ECO:0007669"/>
    <property type="project" value="InterPro"/>
</dbReference>
<dbReference type="Gene3D" id="3.90.580.10">
    <property type="entry name" value="Zinc finger, CHC2-type domain"/>
    <property type="match status" value="1"/>
</dbReference>
<protein>
    <recommendedName>
        <fullName evidence="3">DNA primase</fullName>
    </recommendedName>
</protein>
<gene>
    <name evidence="1" type="ORF">D7Z26_26585</name>
</gene>
<accession>A0A494X4A1</accession>
<dbReference type="AlphaFoldDB" id="A0A494X4A1"/>
<reference evidence="1 2" key="1">
    <citation type="submission" date="2018-10" db="EMBL/GenBank/DDBJ databases">
        <title>Cohnella sp. M2MS4P-1, whole genome shotgun sequence.</title>
        <authorList>
            <person name="Tuo L."/>
        </authorList>
    </citation>
    <scope>NUCLEOTIDE SEQUENCE [LARGE SCALE GENOMIC DNA]</scope>
    <source>
        <strain evidence="1 2">M2MS4P-1</strain>
    </source>
</reference>
<evidence type="ECO:0000313" key="1">
    <source>
        <dbReference type="EMBL" id="RKP44481.1"/>
    </source>
</evidence>
<evidence type="ECO:0008006" key="3">
    <source>
        <dbReference type="Google" id="ProtNLM"/>
    </source>
</evidence>
<dbReference type="RefSeq" id="WP_120980060.1">
    <property type="nucleotide sequence ID" value="NZ_RBZM01000018.1"/>
</dbReference>
<proteinExistence type="predicted"/>
<dbReference type="InterPro" id="IPR036977">
    <property type="entry name" value="DNA_primase_Znf_CHC2"/>
</dbReference>
<keyword evidence="2" id="KW-1185">Reference proteome</keyword>
<sequence>MKLLLDKQAYAYKPQGAEAGKISNRIARCEVDITIDELASELVKGKTFVPATLKSIDGVQKRQKQYWHSQQIIALDIDDGLSLDEALSDSFIKDNAAFLYTSFSHSPSKHKFRIVFALDKPVLIYKHFEHIWEYLFSQLPYADSACRDGVRLFYGGREVYTIDMSNRVLVDSVLAKKGFWSDIELVSNMSARKPPSVHSLESPKKQPSVIDQYANNVDDMREQNIDSLRHKLQPQQVSLYNMNEVHDYLKRQDLREFLGITTSSSFCDIFHHESNPSASIFVSSQGSEHFLYKCHSESYPFCGTIIQIVERLLRCSNVEAENFLMSIYNIELIETELQKQMKRTLDANKRLLMSSELELLYPHFFKVIKPFRDDIYILFDLIKEYLPSGDNPEIMFYHSVRAIAEQLNMSPDSANRRIGLFVLLELFLKYDEDNVPPELSNKFAQWQNRHNYKYRNSVYCVPSYSYNLLSVIDLKCKKYIDNGMTLKSISYEGIYRNFGLEEANRVFPQDANKEINELNEIVSLKLEKTMLYQIETYGFTTEQFVLEDVKLYFSGQKLYKTEQLKRCLGEIIEKYCLCRKRLDKSLKEKLGIMGNGYPIVIMYQHDLLKLTEYHVTSA</sequence>
<comment type="caution">
    <text evidence="1">The sequence shown here is derived from an EMBL/GenBank/DDBJ whole genome shotgun (WGS) entry which is preliminary data.</text>
</comment>
<evidence type="ECO:0000313" key="2">
    <source>
        <dbReference type="Proteomes" id="UP000282076"/>
    </source>
</evidence>
<dbReference type="EMBL" id="RBZM01000018">
    <property type="protein sequence ID" value="RKP44481.1"/>
    <property type="molecule type" value="Genomic_DNA"/>
</dbReference>
<dbReference type="OrthoDB" id="581132at2"/>
<dbReference type="GO" id="GO:0006260">
    <property type="term" value="P:DNA replication"/>
    <property type="evidence" value="ECO:0007669"/>
    <property type="project" value="InterPro"/>
</dbReference>